<dbReference type="Gene3D" id="3.30.70.360">
    <property type="match status" value="1"/>
</dbReference>
<accession>A0A0D0B8B9</accession>
<dbReference type="OrthoDB" id="2677647at2759"/>
<reference evidence="1 2" key="1">
    <citation type="submission" date="2014-04" db="EMBL/GenBank/DDBJ databases">
        <authorList>
            <consortium name="DOE Joint Genome Institute"/>
            <person name="Kuo A."/>
            <person name="Ruytinx J."/>
            <person name="Rineau F."/>
            <person name="Colpaert J."/>
            <person name="Kohler A."/>
            <person name="Nagy L.G."/>
            <person name="Floudas D."/>
            <person name="Copeland A."/>
            <person name="Barry K.W."/>
            <person name="Cichocki N."/>
            <person name="Veneault-Fourrey C."/>
            <person name="LaButti K."/>
            <person name="Lindquist E.A."/>
            <person name="Lipzen A."/>
            <person name="Lundell T."/>
            <person name="Morin E."/>
            <person name="Murat C."/>
            <person name="Sun H."/>
            <person name="Tunlid A."/>
            <person name="Henrissat B."/>
            <person name="Grigoriev I.V."/>
            <person name="Hibbett D.S."/>
            <person name="Martin F."/>
            <person name="Nordberg H.P."/>
            <person name="Cantor M.N."/>
            <person name="Hua S.X."/>
        </authorList>
    </citation>
    <scope>NUCLEOTIDE SEQUENCE [LARGE SCALE GENOMIC DNA]</scope>
    <source>
        <strain evidence="1 2">UH-Slu-Lm8-n1</strain>
    </source>
</reference>
<protein>
    <submittedName>
        <fullName evidence="1">Unplaced genomic scaffold CY34scaffold_33, whole genome shotgun sequence</fullName>
    </submittedName>
</protein>
<gene>
    <name evidence="1" type="ORF">CY34DRAFT_800907</name>
</gene>
<evidence type="ECO:0000313" key="1">
    <source>
        <dbReference type="EMBL" id="KIK46034.1"/>
    </source>
</evidence>
<proteinExistence type="predicted"/>
<dbReference type="Proteomes" id="UP000054485">
    <property type="component" value="Unassembled WGS sequence"/>
</dbReference>
<reference evidence="2" key="2">
    <citation type="submission" date="2015-01" db="EMBL/GenBank/DDBJ databases">
        <title>Evolutionary Origins and Diversification of the Mycorrhizal Mutualists.</title>
        <authorList>
            <consortium name="DOE Joint Genome Institute"/>
            <consortium name="Mycorrhizal Genomics Consortium"/>
            <person name="Kohler A."/>
            <person name="Kuo A."/>
            <person name="Nagy L.G."/>
            <person name="Floudas D."/>
            <person name="Copeland A."/>
            <person name="Barry K.W."/>
            <person name="Cichocki N."/>
            <person name="Veneault-Fourrey C."/>
            <person name="LaButti K."/>
            <person name="Lindquist E.A."/>
            <person name="Lipzen A."/>
            <person name="Lundell T."/>
            <person name="Morin E."/>
            <person name="Murat C."/>
            <person name="Riley R."/>
            <person name="Ohm R."/>
            <person name="Sun H."/>
            <person name="Tunlid A."/>
            <person name="Henrissat B."/>
            <person name="Grigoriev I.V."/>
            <person name="Hibbett D.S."/>
            <person name="Martin F."/>
        </authorList>
    </citation>
    <scope>NUCLEOTIDE SEQUENCE [LARGE SCALE GENOMIC DNA]</scope>
    <source>
        <strain evidence="2">UH-Slu-Lm8-n1</strain>
    </source>
</reference>
<keyword evidence="2" id="KW-1185">Reference proteome</keyword>
<evidence type="ECO:0000313" key="2">
    <source>
        <dbReference type="Proteomes" id="UP000054485"/>
    </source>
</evidence>
<sequence length="78" mass="8569">MAYLKETIGLQTKISHPGPSYDACRWLVGAPTTLEMEDTRRRVTACFQAAALASGCKVQITITSTLNEITQNKALARR</sequence>
<name>A0A0D0B8B9_9AGAM</name>
<organism evidence="1 2">
    <name type="scientific">Suillus luteus UH-Slu-Lm8-n1</name>
    <dbReference type="NCBI Taxonomy" id="930992"/>
    <lineage>
        <taxon>Eukaryota</taxon>
        <taxon>Fungi</taxon>
        <taxon>Dikarya</taxon>
        <taxon>Basidiomycota</taxon>
        <taxon>Agaricomycotina</taxon>
        <taxon>Agaricomycetes</taxon>
        <taxon>Agaricomycetidae</taxon>
        <taxon>Boletales</taxon>
        <taxon>Suillineae</taxon>
        <taxon>Suillaceae</taxon>
        <taxon>Suillus</taxon>
    </lineage>
</organism>
<dbReference type="HOGENOM" id="CLU_2623652_0_0_1"/>
<dbReference type="InParanoid" id="A0A0D0B8B9"/>
<dbReference type="EMBL" id="KN835164">
    <property type="protein sequence ID" value="KIK46034.1"/>
    <property type="molecule type" value="Genomic_DNA"/>
</dbReference>
<dbReference type="AlphaFoldDB" id="A0A0D0B8B9"/>